<evidence type="ECO:0000313" key="2">
    <source>
        <dbReference type="EMBL" id="MBD2544517.1"/>
    </source>
</evidence>
<protein>
    <submittedName>
        <fullName evidence="2">Uncharacterized protein</fullName>
    </submittedName>
</protein>
<feature type="transmembrane region" description="Helical" evidence="1">
    <location>
        <begin position="5"/>
        <end position="25"/>
    </location>
</feature>
<keyword evidence="1" id="KW-1133">Transmembrane helix</keyword>
<comment type="caution">
    <text evidence="2">The sequence shown here is derived from an EMBL/GenBank/DDBJ whole genome shotgun (WGS) entry which is preliminary data.</text>
</comment>
<sequence>MRVWLYTVSGAISSILGWSLGQFLLNDLGWLESFPEIVLFPSVAIALAICIVATDIFLCNPTRPKRNLRMGWLPMTIAAGLGLLIGLASGGITQIPLNPQMRQNVLTVLEANHVRAIGWLLTGLAVGLAEGLTWRWRSVEAGDTKRFWQRLQASTIASMIGALLAFLIFEWVRHQFGQIPPALKPWEDLMGFSLLGGLLGLVLSFATSPSYMAALRAGAGFEYIATSGINFGDGQPTTVLVNAPRIQKDRQPRLKFVSDDDGDRIEEGLSIQLPAQGEVFIGSAPVAHICIPGLPLNAGHFELSPSETKFYPNPKFFYTVEYKGDRLQEAKSITLKHNDLIIFHAEQGEYYGKTLFRFVYYNRFLDPQA</sequence>
<accession>A0ABR8EG25</accession>
<name>A0ABR8EG25_9CYAN</name>
<evidence type="ECO:0000256" key="1">
    <source>
        <dbReference type="SAM" id="Phobius"/>
    </source>
</evidence>
<feature type="transmembrane region" description="Helical" evidence="1">
    <location>
        <begin position="148"/>
        <end position="169"/>
    </location>
</feature>
<dbReference type="EMBL" id="JACJSK010000013">
    <property type="protein sequence ID" value="MBD2544517.1"/>
    <property type="molecule type" value="Genomic_DNA"/>
</dbReference>
<proteinExistence type="predicted"/>
<feature type="transmembrane region" description="Helical" evidence="1">
    <location>
        <begin position="37"/>
        <end position="59"/>
    </location>
</feature>
<dbReference type="Proteomes" id="UP000641954">
    <property type="component" value="Unassembled WGS sequence"/>
</dbReference>
<feature type="transmembrane region" description="Helical" evidence="1">
    <location>
        <begin position="116"/>
        <end position="136"/>
    </location>
</feature>
<gene>
    <name evidence="2" type="ORF">H6G72_11835</name>
</gene>
<evidence type="ECO:0000313" key="3">
    <source>
        <dbReference type="Proteomes" id="UP000641954"/>
    </source>
</evidence>
<feature type="transmembrane region" description="Helical" evidence="1">
    <location>
        <begin position="71"/>
        <end position="96"/>
    </location>
</feature>
<reference evidence="2 3" key="1">
    <citation type="journal article" date="2020" name="ISME J.">
        <title>Comparative genomics reveals insights into cyanobacterial evolution and habitat adaptation.</title>
        <authorList>
            <person name="Chen M.Y."/>
            <person name="Teng W.K."/>
            <person name="Zhao L."/>
            <person name="Hu C.X."/>
            <person name="Zhou Y.K."/>
            <person name="Han B.P."/>
            <person name="Song L.R."/>
            <person name="Shu W.S."/>
        </authorList>
    </citation>
    <scope>NUCLEOTIDE SEQUENCE [LARGE SCALE GENOMIC DNA]</scope>
    <source>
        <strain evidence="2 3">FACHB-1370</strain>
    </source>
</reference>
<keyword evidence="3" id="KW-1185">Reference proteome</keyword>
<keyword evidence="1" id="KW-0812">Transmembrane</keyword>
<organism evidence="2 3">
    <name type="scientific">Planktothricoides raciborskii FACHB-1370</name>
    <dbReference type="NCBI Taxonomy" id="2949576"/>
    <lineage>
        <taxon>Bacteria</taxon>
        <taxon>Bacillati</taxon>
        <taxon>Cyanobacteriota</taxon>
        <taxon>Cyanophyceae</taxon>
        <taxon>Oscillatoriophycideae</taxon>
        <taxon>Oscillatoriales</taxon>
        <taxon>Oscillatoriaceae</taxon>
        <taxon>Planktothricoides</taxon>
    </lineage>
</organism>
<keyword evidence="1" id="KW-0472">Membrane</keyword>
<feature type="transmembrane region" description="Helical" evidence="1">
    <location>
        <begin position="189"/>
        <end position="206"/>
    </location>
</feature>